<comment type="caution">
    <text evidence="4">The sequence shown here is derived from an EMBL/GenBank/DDBJ whole genome shotgun (WGS) entry which is preliminary data.</text>
</comment>
<feature type="transmembrane region" description="Helical" evidence="2">
    <location>
        <begin position="113"/>
        <end position="134"/>
    </location>
</feature>
<dbReference type="GO" id="GO:0006465">
    <property type="term" value="P:signal peptide processing"/>
    <property type="evidence" value="ECO:0007669"/>
    <property type="project" value="TreeGrafter"/>
</dbReference>
<organism evidence="4">
    <name type="scientific">Anaerolinea thermolimosa</name>
    <dbReference type="NCBI Taxonomy" id="229919"/>
    <lineage>
        <taxon>Bacteria</taxon>
        <taxon>Bacillati</taxon>
        <taxon>Chloroflexota</taxon>
        <taxon>Anaerolineae</taxon>
        <taxon>Anaerolineales</taxon>
        <taxon>Anaerolineaceae</taxon>
        <taxon>Anaerolinea</taxon>
    </lineage>
</organism>
<feature type="transmembrane region" description="Helical" evidence="2">
    <location>
        <begin position="7"/>
        <end position="24"/>
    </location>
</feature>
<accession>A0A7C4PJ44</accession>
<evidence type="ECO:0000256" key="1">
    <source>
        <dbReference type="ARBA" id="ARBA00005801"/>
    </source>
</evidence>
<dbReference type="PANTHER" id="PTHR30487">
    <property type="entry name" value="TYPE 4 PREPILIN-LIKE PROTEINS LEADER PEPTIDE-PROCESSING ENZYME"/>
    <property type="match status" value="1"/>
</dbReference>
<name>A0A7C4PJ44_9CHLR</name>
<sequence length="248" mass="27705">MALLRGIFLLTLGWIAGLLINYLADQLPFFRSLHQPRCRRCSGLQSWLRFFFQEDCPICGATQANRHKAVQIAYPLLFIGSLFWFPGRLILLEVILILTYFGLVLIIDLEHRLILNPVIYVGVFLGIIAGFRLHGPGNTLLGGAAGFAMMLILYWIGELFTHFLSKRRGEPIEEVALGFGDVNLSGVLGLFLGWPGITLGLFVAIVLGGIASAVFLIVMTLRREYKAFTALPYAPFLLFATLFLLFRP</sequence>
<reference evidence="4" key="1">
    <citation type="journal article" date="2020" name="mSystems">
        <title>Genome- and Community-Level Interaction Insights into Carbon Utilization and Element Cycling Functions of Hydrothermarchaeota in Hydrothermal Sediment.</title>
        <authorList>
            <person name="Zhou Z."/>
            <person name="Liu Y."/>
            <person name="Xu W."/>
            <person name="Pan J."/>
            <person name="Luo Z.H."/>
            <person name="Li M."/>
        </authorList>
    </citation>
    <scope>NUCLEOTIDE SEQUENCE [LARGE SCALE GENOMIC DNA]</scope>
    <source>
        <strain evidence="4">SpSt-573</strain>
    </source>
</reference>
<proteinExistence type="inferred from homology"/>
<dbReference type="InterPro" id="IPR050882">
    <property type="entry name" value="Prepilin_peptidase/N-MTase"/>
</dbReference>
<dbReference type="Gene3D" id="1.20.120.1220">
    <property type="match status" value="1"/>
</dbReference>
<dbReference type="PANTHER" id="PTHR30487:SF0">
    <property type="entry name" value="PREPILIN LEADER PEPTIDASE_N-METHYLTRANSFERASE-RELATED"/>
    <property type="match status" value="1"/>
</dbReference>
<dbReference type="AlphaFoldDB" id="A0A7C4PJ44"/>
<gene>
    <name evidence="4" type="ORF">ENT37_02515</name>
</gene>
<dbReference type="GO" id="GO:0004190">
    <property type="term" value="F:aspartic-type endopeptidase activity"/>
    <property type="evidence" value="ECO:0007669"/>
    <property type="project" value="InterPro"/>
</dbReference>
<dbReference type="InterPro" id="IPR000045">
    <property type="entry name" value="Prepilin_IV_endopep_pep"/>
</dbReference>
<protein>
    <submittedName>
        <fullName evidence="4">Prepilin peptidase</fullName>
    </submittedName>
</protein>
<evidence type="ECO:0000313" key="4">
    <source>
        <dbReference type="EMBL" id="HGS20724.1"/>
    </source>
</evidence>
<keyword evidence="2" id="KW-0812">Transmembrane</keyword>
<dbReference type="Pfam" id="PF01478">
    <property type="entry name" value="Peptidase_A24"/>
    <property type="match status" value="1"/>
</dbReference>
<keyword evidence="2" id="KW-1133">Transmembrane helix</keyword>
<feature type="transmembrane region" description="Helical" evidence="2">
    <location>
        <begin position="83"/>
        <end position="106"/>
    </location>
</feature>
<comment type="similarity">
    <text evidence="1">Belongs to the peptidase A24 family.</text>
</comment>
<feature type="transmembrane region" description="Helical" evidence="2">
    <location>
        <begin position="228"/>
        <end position="246"/>
    </location>
</feature>
<dbReference type="EMBL" id="DSYK01000130">
    <property type="protein sequence ID" value="HGS20724.1"/>
    <property type="molecule type" value="Genomic_DNA"/>
</dbReference>
<evidence type="ECO:0000256" key="2">
    <source>
        <dbReference type="SAM" id="Phobius"/>
    </source>
</evidence>
<evidence type="ECO:0000259" key="3">
    <source>
        <dbReference type="Pfam" id="PF01478"/>
    </source>
</evidence>
<dbReference type="GO" id="GO:0005886">
    <property type="term" value="C:plasma membrane"/>
    <property type="evidence" value="ECO:0007669"/>
    <property type="project" value="TreeGrafter"/>
</dbReference>
<feature type="transmembrane region" description="Helical" evidence="2">
    <location>
        <begin position="175"/>
        <end position="194"/>
    </location>
</feature>
<feature type="domain" description="Prepilin type IV endopeptidase peptidase" evidence="3">
    <location>
        <begin position="97"/>
        <end position="211"/>
    </location>
</feature>
<feature type="transmembrane region" description="Helical" evidence="2">
    <location>
        <begin position="140"/>
        <end position="163"/>
    </location>
</feature>
<keyword evidence="2" id="KW-0472">Membrane</keyword>
<feature type="transmembrane region" description="Helical" evidence="2">
    <location>
        <begin position="200"/>
        <end position="221"/>
    </location>
</feature>